<dbReference type="SUPFAM" id="SSF53756">
    <property type="entry name" value="UDP-Glycosyltransferase/glycogen phosphorylase"/>
    <property type="match status" value="1"/>
</dbReference>
<name>A0A850RAV4_9GAMM</name>
<keyword evidence="3" id="KW-0808">Transferase</keyword>
<evidence type="ECO:0000259" key="2">
    <source>
        <dbReference type="Pfam" id="PF13579"/>
    </source>
</evidence>
<dbReference type="PANTHER" id="PTHR45947">
    <property type="entry name" value="SULFOQUINOVOSYL TRANSFERASE SQD2"/>
    <property type="match status" value="1"/>
</dbReference>
<dbReference type="Gene3D" id="3.40.50.2000">
    <property type="entry name" value="Glycogen Phosphorylase B"/>
    <property type="match status" value="2"/>
</dbReference>
<accession>A0A850RAV4</accession>
<reference evidence="3 4" key="1">
    <citation type="submission" date="2020-06" db="EMBL/GenBank/DDBJ databases">
        <title>Whole-genome sequence of Allochromatium humboldtianum DSM 21881, type strain.</title>
        <authorList>
            <person name="Kyndt J.A."/>
            <person name="Meyer T.E."/>
        </authorList>
    </citation>
    <scope>NUCLEOTIDE SEQUENCE [LARGE SCALE GENOMIC DNA]</scope>
    <source>
        <strain evidence="3 4">DSM 21881</strain>
    </source>
</reference>
<dbReference type="Pfam" id="PF00534">
    <property type="entry name" value="Glycos_transf_1"/>
    <property type="match status" value="1"/>
</dbReference>
<dbReference type="InterPro" id="IPR028098">
    <property type="entry name" value="Glyco_trans_4-like_N"/>
</dbReference>
<dbReference type="RefSeq" id="WP_176974874.1">
    <property type="nucleotide sequence ID" value="NZ_JABZEO010000001.1"/>
</dbReference>
<feature type="domain" description="Glycosyl transferase family 1" evidence="1">
    <location>
        <begin position="189"/>
        <end position="353"/>
    </location>
</feature>
<evidence type="ECO:0000259" key="1">
    <source>
        <dbReference type="Pfam" id="PF00534"/>
    </source>
</evidence>
<sequence length="390" mass="43175">MKIVHVTSGLVRAAAGVREVVAALSAAQQTFGHDVAVIGLEHPDWANECCEWSGATAYALPVLGPRAFGYAPSMIKMLLEAKPNIVHSHGLWMYPSAANLFWRKSCSAPYLITSHGMLDLWAVRNARWKKRLAGWLYEDVHLRGAACLHALCESEAEAIRAYGLHNPICIIPSGIDKAPNTPVDPPSWQKDISLEKKVLLYLGRLHPKKGLSNLLHAWSMVNQKQHSASNWQLVVAGWNQGGHEDDLKLLARQQYVENSVSFVGPQFEAAKQASYRRADAFILPSLSEGLPMVILEAWAYSLPVLMTPKCNLPEGFQVQAALQIEAEPESIAQGLATLFAMTDEERMAMGQRGQMLVNERFTWSSIATQMLSVYRWVLGQGPMPDCVHTE</sequence>
<protein>
    <submittedName>
        <fullName evidence="3">Glycosyltransferase</fullName>
    </submittedName>
</protein>
<organism evidence="3 4">
    <name type="scientific">Allochromatium humboldtianum</name>
    <dbReference type="NCBI Taxonomy" id="504901"/>
    <lineage>
        <taxon>Bacteria</taxon>
        <taxon>Pseudomonadati</taxon>
        <taxon>Pseudomonadota</taxon>
        <taxon>Gammaproteobacteria</taxon>
        <taxon>Chromatiales</taxon>
        <taxon>Chromatiaceae</taxon>
        <taxon>Allochromatium</taxon>
    </lineage>
</organism>
<dbReference type="EMBL" id="JABZEO010000001">
    <property type="protein sequence ID" value="NVZ08090.1"/>
    <property type="molecule type" value="Genomic_DNA"/>
</dbReference>
<dbReference type="AlphaFoldDB" id="A0A850RAV4"/>
<dbReference type="InterPro" id="IPR050194">
    <property type="entry name" value="Glycosyltransferase_grp1"/>
</dbReference>
<evidence type="ECO:0000313" key="4">
    <source>
        <dbReference type="Proteomes" id="UP000592294"/>
    </source>
</evidence>
<gene>
    <name evidence="3" type="ORF">HW932_02290</name>
</gene>
<dbReference type="GO" id="GO:0016758">
    <property type="term" value="F:hexosyltransferase activity"/>
    <property type="evidence" value="ECO:0007669"/>
    <property type="project" value="TreeGrafter"/>
</dbReference>
<comment type="caution">
    <text evidence="3">The sequence shown here is derived from an EMBL/GenBank/DDBJ whole genome shotgun (WGS) entry which is preliminary data.</text>
</comment>
<evidence type="ECO:0000313" key="3">
    <source>
        <dbReference type="EMBL" id="NVZ08090.1"/>
    </source>
</evidence>
<dbReference type="InterPro" id="IPR001296">
    <property type="entry name" value="Glyco_trans_1"/>
</dbReference>
<proteinExistence type="predicted"/>
<feature type="domain" description="Glycosyltransferase subfamily 4-like N-terminal" evidence="2">
    <location>
        <begin position="16"/>
        <end position="174"/>
    </location>
</feature>
<keyword evidence="4" id="KW-1185">Reference proteome</keyword>
<dbReference type="Pfam" id="PF13579">
    <property type="entry name" value="Glyco_trans_4_4"/>
    <property type="match status" value="1"/>
</dbReference>
<dbReference type="Proteomes" id="UP000592294">
    <property type="component" value="Unassembled WGS sequence"/>
</dbReference>
<dbReference type="PANTHER" id="PTHR45947:SF3">
    <property type="entry name" value="SULFOQUINOVOSYL TRANSFERASE SQD2"/>
    <property type="match status" value="1"/>
</dbReference>